<keyword evidence="2" id="KW-1185">Reference proteome</keyword>
<proteinExistence type="predicted"/>
<accession>A0A9N9NJ78</accession>
<organism evidence="1 2">
    <name type="scientific">Funneliformis mosseae</name>
    <name type="common">Endomycorrhizal fungus</name>
    <name type="synonym">Glomus mosseae</name>
    <dbReference type="NCBI Taxonomy" id="27381"/>
    <lineage>
        <taxon>Eukaryota</taxon>
        <taxon>Fungi</taxon>
        <taxon>Fungi incertae sedis</taxon>
        <taxon>Mucoromycota</taxon>
        <taxon>Glomeromycotina</taxon>
        <taxon>Glomeromycetes</taxon>
        <taxon>Glomerales</taxon>
        <taxon>Glomeraceae</taxon>
        <taxon>Funneliformis</taxon>
    </lineage>
</organism>
<dbReference type="EMBL" id="CAJVPP010019288">
    <property type="protein sequence ID" value="CAG8737605.1"/>
    <property type="molecule type" value="Genomic_DNA"/>
</dbReference>
<protein>
    <submittedName>
        <fullName evidence="1">10554_t:CDS:1</fullName>
    </submittedName>
</protein>
<reference evidence="1" key="1">
    <citation type="submission" date="2021-06" db="EMBL/GenBank/DDBJ databases">
        <authorList>
            <person name="Kallberg Y."/>
            <person name="Tangrot J."/>
            <person name="Rosling A."/>
        </authorList>
    </citation>
    <scope>NUCLEOTIDE SEQUENCE</scope>
    <source>
        <strain evidence="1">87-6 pot B 2015</strain>
    </source>
</reference>
<name>A0A9N9NJ78_FUNMO</name>
<feature type="non-terminal residue" evidence="1">
    <location>
        <position position="109"/>
    </location>
</feature>
<dbReference type="Proteomes" id="UP000789375">
    <property type="component" value="Unassembled WGS sequence"/>
</dbReference>
<comment type="caution">
    <text evidence="1">The sequence shown here is derived from an EMBL/GenBank/DDBJ whole genome shotgun (WGS) entry which is preliminary data.</text>
</comment>
<gene>
    <name evidence="1" type="ORF">FMOSSE_LOCUS15973</name>
</gene>
<evidence type="ECO:0000313" key="1">
    <source>
        <dbReference type="EMBL" id="CAG8737605.1"/>
    </source>
</evidence>
<dbReference type="AlphaFoldDB" id="A0A9N9NJ78"/>
<sequence length="109" mass="12310">MDLGEEVARRIGRFDLFLFINCYCFLLTPQKAEGEGVALILSFEELMIQILESSNTRLDSTIQGFSSYIPLKERNMTTAIEIFSKNFIQSKSASNVNVDCKFLVCRGAL</sequence>
<evidence type="ECO:0000313" key="2">
    <source>
        <dbReference type="Proteomes" id="UP000789375"/>
    </source>
</evidence>